<proteinExistence type="predicted"/>
<dbReference type="Pfam" id="PF00561">
    <property type="entry name" value="Abhydrolase_1"/>
    <property type="match status" value="1"/>
</dbReference>
<gene>
    <name evidence="3" type="ORF">COB20_03375</name>
</gene>
<sequence>MAASSYPLASLAAENAVVKPAPLMPAPHYVESNGITMAVYEKGEGPVVLFCHGWPELAFSWRDQIDAVAAAGYRAIAPDQRGFGLTGGPDDPLQYDMQIFCDDLAGLLDAKGIDKAVFCGHDWGGAVVWAMARLHPDRCSGIIGLNTAAGRPSGLPPVENSVPSSIVMTPNYYVATFQQPGHAEAILEADVRHTFDFILSRGGIWDQGAFAQMPEDSAERQMDLLALIQREDPPGDPFMSEQVMQYFAETYEATGFAKGLNWYRAVGRIGPIMANAAPRIEVPSLYIGAENDVILPPSSADGMEDFITDLEKHTVMDSGHWTQQEKPEEVNRVIVDWLNRKIA</sequence>
<comment type="caution">
    <text evidence="3">The sequence shown here is derived from an EMBL/GenBank/DDBJ whole genome shotgun (WGS) entry which is preliminary data.</text>
</comment>
<dbReference type="GO" id="GO:0016787">
    <property type="term" value="F:hydrolase activity"/>
    <property type="evidence" value="ECO:0007669"/>
    <property type="project" value="UniProtKB-KW"/>
</dbReference>
<dbReference type="EMBL" id="NVUL01000011">
    <property type="protein sequence ID" value="PCI80268.1"/>
    <property type="molecule type" value="Genomic_DNA"/>
</dbReference>
<dbReference type="Proteomes" id="UP000218767">
    <property type="component" value="Unassembled WGS sequence"/>
</dbReference>
<name>A0A2A4XCB3_9GAMM</name>
<dbReference type="Gene3D" id="3.40.50.1820">
    <property type="entry name" value="alpha/beta hydrolase"/>
    <property type="match status" value="1"/>
</dbReference>
<evidence type="ECO:0000256" key="1">
    <source>
        <dbReference type="ARBA" id="ARBA00022801"/>
    </source>
</evidence>
<dbReference type="PANTHER" id="PTHR43329">
    <property type="entry name" value="EPOXIDE HYDROLASE"/>
    <property type="match status" value="1"/>
</dbReference>
<accession>A0A2A4XCB3</accession>
<evidence type="ECO:0000313" key="3">
    <source>
        <dbReference type="EMBL" id="PCI80268.1"/>
    </source>
</evidence>
<dbReference type="PRINTS" id="PR00412">
    <property type="entry name" value="EPOXHYDRLASE"/>
</dbReference>
<feature type="domain" description="AB hydrolase-1" evidence="2">
    <location>
        <begin position="46"/>
        <end position="327"/>
    </location>
</feature>
<dbReference type="InterPro" id="IPR000639">
    <property type="entry name" value="Epox_hydrolase-like"/>
</dbReference>
<dbReference type="InterPro" id="IPR029058">
    <property type="entry name" value="AB_hydrolase_fold"/>
</dbReference>
<keyword evidence="1 3" id="KW-0378">Hydrolase</keyword>
<organism evidence="3 4">
    <name type="scientific">SAR86 cluster bacterium</name>
    <dbReference type="NCBI Taxonomy" id="2030880"/>
    <lineage>
        <taxon>Bacteria</taxon>
        <taxon>Pseudomonadati</taxon>
        <taxon>Pseudomonadota</taxon>
        <taxon>Gammaproteobacteria</taxon>
        <taxon>SAR86 cluster</taxon>
    </lineage>
</organism>
<protein>
    <submittedName>
        <fullName evidence="3">Epoxide hydrolase</fullName>
    </submittedName>
</protein>
<reference evidence="4" key="1">
    <citation type="submission" date="2017-08" db="EMBL/GenBank/DDBJ databases">
        <title>A dynamic microbial community with high functional redundancy inhabits the cold, oxic subseafloor aquifer.</title>
        <authorList>
            <person name="Tully B.J."/>
            <person name="Wheat C.G."/>
            <person name="Glazer B.T."/>
            <person name="Huber J.A."/>
        </authorList>
    </citation>
    <scope>NUCLEOTIDE SEQUENCE [LARGE SCALE GENOMIC DNA]</scope>
</reference>
<dbReference type="AlphaFoldDB" id="A0A2A4XCB3"/>
<dbReference type="SUPFAM" id="SSF53474">
    <property type="entry name" value="alpha/beta-Hydrolases"/>
    <property type="match status" value="1"/>
</dbReference>
<evidence type="ECO:0000313" key="4">
    <source>
        <dbReference type="Proteomes" id="UP000218767"/>
    </source>
</evidence>
<dbReference type="InterPro" id="IPR000073">
    <property type="entry name" value="AB_hydrolase_1"/>
</dbReference>
<dbReference type="PRINTS" id="PR00111">
    <property type="entry name" value="ABHYDROLASE"/>
</dbReference>
<evidence type="ECO:0000259" key="2">
    <source>
        <dbReference type="Pfam" id="PF00561"/>
    </source>
</evidence>